<dbReference type="Pfam" id="PF03358">
    <property type="entry name" value="FMN_red"/>
    <property type="match status" value="2"/>
</dbReference>
<feature type="region of interest" description="Disordered" evidence="1">
    <location>
        <begin position="237"/>
        <end position="258"/>
    </location>
</feature>
<organism evidence="3 4">
    <name type="scientific">Streptomyces stramineus</name>
    <dbReference type="NCBI Taxonomy" id="173861"/>
    <lineage>
        <taxon>Bacteria</taxon>
        <taxon>Bacillati</taxon>
        <taxon>Actinomycetota</taxon>
        <taxon>Actinomycetes</taxon>
        <taxon>Kitasatosporales</taxon>
        <taxon>Streptomycetaceae</taxon>
        <taxon>Streptomyces</taxon>
    </lineage>
</organism>
<proteinExistence type="predicted"/>
<keyword evidence="4" id="KW-1185">Reference proteome</keyword>
<evidence type="ECO:0000256" key="1">
    <source>
        <dbReference type="SAM" id="MobiDB-lite"/>
    </source>
</evidence>
<evidence type="ECO:0000313" key="4">
    <source>
        <dbReference type="Proteomes" id="UP001499895"/>
    </source>
</evidence>
<accession>A0ABP3L953</accession>
<dbReference type="SUPFAM" id="SSF52218">
    <property type="entry name" value="Flavoproteins"/>
    <property type="match status" value="2"/>
</dbReference>
<dbReference type="EMBL" id="BAAAHB010000133">
    <property type="protein sequence ID" value="GAA0493282.1"/>
    <property type="molecule type" value="Genomic_DNA"/>
</dbReference>
<dbReference type="InterPro" id="IPR029039">
    <property type="entry name" value="Flavoprotein-like_sf"/>
</dbReference>
<dbReference type="InterPro" id="IPR005025">
    <property type="entry name" value="FMN_Rdtase-like_dom"/>
</dbReference>
<dbReference type="PANTHER" id="PTHR30546">
    <property type="entry name" value="FLAVODOXIN-RELATED PROTEIN WRBA-RELATED"/>
    <property type="match status" value="1"/>
</dbReference>
<evidence type="ECO:0000313" key="3">
    <source>
        <dbReference type="EMBL" id="GAA0493282.1"/>
    </source>
</evidence>
<protein>
    <recommendedName>
        <fullName evidence="2">Flavodoxin-like domain-containing protein</fullName>
    </recommendedName>
</protein>
<evidence type="ECO:0000259" key="2">
    <source>
        <dbReference type="PROSITE" id="PS50902"/>
    </source>
</evidence>
<name>A0ABP3L953_9ACTN</name>
<dbReference type="RefSeq" id="WP_344097272.1">
    <property type="nucleotide sequence ID" value="NZ_BAAAHB010000133.1"/>
</dbReference>
<feature type="domain" description="Flavodoxin-like" evidence="2">
    <location>
        <begin position="5"/>
        <end position="180"/>
    </location>
</feature>
<sequence>MSPRVTVVYHSRGGAMRALAEAAAEGAASFGARVRLRRVADEAAPEAARSWPEAVASPDDVLWADGLVLATPTYFGNVSSPFKRFLESASALWEEAPLADRVVTGMTCATSREGGREATLLTLYQTAYRWGCWALGTEPGDPLFQGVGANPYGLSFTSGPDGRAGEPELTAAWTLGRRLADASARARTDAGAAPAGLGHSRVTVVHCAEDEPIRLLAQECAAGARELGARVRLRPVAGPGVPAESGLPGRTGGAPPAAPVTPQDVAWADAVVFGAPVRSGAVAAPLLGFLQALEPAAGPGPLAGKPAGGFVNAARSHSGGEPALLTLHQVLQHSGALVVPSGGAGPPVSPAGALPTADALAAARQQGRRIALAGDRLRRRTVPGGPRG</sequence>
<dbReference type="InterPro" id="IPR008254">
    <property type="entry name" value="Flavodoxin/NO_synth"/>
</dbReference>
<dbReference type="Gene3D" id="3.40.50.360">
    <property type="match status" value="2"/>
</dbReference>
<dbReference type="PROSITE" id="PS50902">
    <property type="entry name" value="FLAVODOXIN_LIKE"/>
    <property type="match status" value="1"/>
</dbReference>
<comment type="caution">
    <text evidence="3">The sequence shown here is derived from an EMBL/GenBank/DDBJ whole genome shotgun (WGS) entry which is preliminary data.</text>
</comment>
<dbReference type="Proteomes" id="UP001499895">
    <property type="component" value="Unassembled WGS sequence"/>
</dbReference>
<dbReference type="PANTHER" id="PTHR30546:SF23">
    <property type="entry name" value="FLAVOPROTEIN-LIKE PROTEIN YCP4-RELATED"/>
    <property type="match status" value="1"/>
</dbReference>
<gene>
    <name evidence="3" type="ORF">GCM10009544_62100</name>
</gene>
<reference evidence="4" key="1">
    <citation type="journal article" date="2019" name="Int. J. Syst. Evol. Microbiol.">
        <title>The Global Catalogue of Microorganisms (GCM) 10K type strain sequencing project: providing services to taxonomists for standard genome sequencing and annotation.</title>
        <authorList>
            <consortium name="The Broad Institute Genomics Platform"/>
            <consortium name="The Broad Institute Genome Sequencing Center for Infectious Disease"/>
            <person name="Wu L."/>
            <person name="Ma J."/>
        </authorList>
    </citation>
    <scope>NUCLEOTIDE SEQUENCE [LARGE SCALE GENOMIC DNA]</scope>
    <source>
        <strain evidence="4">JCM 10649</strain>
    </source>
</reference>